<dbReference type="EMBL" id="RCNT01000011">
    <property type="protein sequence ID" value="RMA40804.1"/>
    <property type="molecule type" value="Genomic_DNA"/>
</dbReference>
<keyword evidence="1" id="KW-1133">Transmembrane helix</keyword>
<feature type="transmembrane region" description="Helical" evidence="1">
    <location>
        <begin position="12"/>
        <end position="37"/>
    </location>
</feature>
<dbReference type="OrthoDB" id="1495896at2"/>
<keyword evidence="1" id="KW-0472">Membrane</keyword>
<gene>
    <name evidence="2" type="ORF">D9R08_17870</name>
</gene>
<keyword evidence="1" id="KW-0812">Transmembrane</keyword>
<proteinExistence type="predicted"/>
<dbReference type="AlphaFoldDB" id="A0A3L9XW12"/>
<accession>A0A3L9XW12</accession>
<keyword evidence="3" id="KW-1185">Reference proteome</keyword>
<evidence type="ECO:0000313" key="2">
    <source>
        <dbReference type="EMBL" id="RMA40804.1"/>
    </source>
</evidence>
<dbReference type="Pfam" id="PF05751">
    <property type="entry name" value="FixH"/>
    <property type="match status" value="1"/>
</dbReference>
<comment type="caution">
    <text evidence="2">The sequence shown here is derived from an EMBL/GenBank/DDBJ whole genome shotgun (WGS) entry which is preliminary data.</text>
</comment>
<evidence type="ECO:0000256" key="1">
    <source>
        <dbReference type="SAM" id="Phobius"/>
    </source>
</evidence>
<dbReference type="RefSeq" id="WP_121899491.1">
    <property type="nucleotide sequence ID" value="NZ_RCNT01000011.1"/>
</dbReference>
<name>A0A3L9XW12_9RHOB</name>
<reference evidence="2 3" key="1">
    <citation type="submission" date="2018-10" db="EMBL/GenBank/DDBJ databases">
        <authorList>
            <person name="Jung H.S."/>
            <person name="Jeon C.O."/>
        </authorList>
    </citation>
    <scope>NUCLEOTIDE SEQUENCE [LARGE SCALE GENOMIC DNA]</scope>
    <source>
        <strain evidence="2 3">MA-7-27</strain>
    </source>
</reference>
<protein>
    <submittedName>
        <fullName evidence="2">Nitrogen fixation protein FixH</fullName>
    </submittedName>
</protein>
<dbReference type="InterPro" id="IPR008620">
    <property type="entry name" value="FixH"/>
</dbReference>
<sequence length="158" mass="17210">MSSERPDGGKELTGRHVLAIFIGGFGLIIGVNLFMAYNAISTFPGLEVSSSYADSQDYDLRRTAQEALGWNASVSVEGDVLTLNMVDNDGEPVSPAELTALLTRPTNQTEDQLLELTRVNGAFTAPVSVSEGRWRLRLTGTARDGTDYRHNITFTLQD</sequence>
<evidence type="ECO:0000313" key="3">
    <source>
        <dbReference type="Proteomes" id="UP000281343"/>
    </source>
</evidence>
<organism evidence="2 3">
    <name type="scientific">Rhodophyticola porphyridii</name>
    <dbReference type="NCBI Taxonomy" id="1852017"/>
    <lineage>
        <taxon>Bacteria</taxon>
        <taxon>Pseudomonadati</taxon>
        <taxon>Pseudomonadota</taxon>
        <taxon>Alphaproteobacteria</taxon>
        <taxon>Rhodobacterales</taxon>
        <taxon>Roseobacteraceae</taxon>
        <taxon>Rhodophyticola</taxon>
    </lineage>
</organism>
<dbReference type="Proteomes" id="UP000281343">
    <property type="component" value="Unassembled WGS sequence"/>
</dbReference>
<dbReference type="InterPro" id="IPR018037">
    <property type="entry name" value="FixH_proteobacterial"/>
</dbReference>
<dbReference type="PIRSF" id="PIRSF011386">
    <property type="entry name" value="FixH"/>
    <property type="match status" value="1"/>
</dbReference>